<evidence type="ECO:0000313" key="3">
    <source>
        <dbReference type="EMBL" id="GMR52976.1"/>
    </source>
</evidence>
<evidence type="ECO:0000256" key="1">
    <source>
        <dbReference type="SAM" id="Coils"/>
    </source>
</evidence>
<feature type="region of interest" description="Disordered" evidence="2">
    <location>
        <begin position="174"/>
        <end position="256"/>
    </location>
</feature>
<feature type="non-terminal residue" evidence="3">
    <location>
        <position position="1"/>
    </location>
</feature>
<organism evidence="3 4">
    <name type="scientific">Pristionchus mayeri</name>
    <dbReference type="NCBI Taxonomy" id="1317129"/>
    <lineage>
        <taxon>Eukaryota</taxon>
        <taxon>Metazoa</taxon>
        <taxon>Ecdysozoa</taxon>
        <taxon>Nematoda</taxon>
        <taxon>Chromadorea</taxon>
        <taxon>Rhabditida</taxon>
        <taxon>Rhabditina</taxon>
        <taxon>Diplogasteromorpha</taxon>
        <taxon>Diplogasteroidea</taxon>
        <taxon>Neodiplogasteridae</taxon>
        <taxon>Pristionchus</taxon>
    </lineage>
</organism>
<accession>A0AAN5CYB6</accession>
<dbReference type="EMBL" id="BTRK01000005">
    <property type="protein sequence ID" value="GMR52976.1"/>
    <property type="molecule type" value="Genomic_DNA"/>
</dbReference>
<proteinExistence type="predicted"/>
<feature type="compositionally biased region" description="Basic and acidic residues" evidence="2">
    <location>
        <begin position="295"/>
        <end position="314"/>
    </location>
</feature>
<dbReference type="AlphaFoldDB" id="A0AAN5CYB6"/>
<reference evidence="4" key="1">
    <citation type="submission" date="2022-10" db="EMBL/GenBank/DDBJ databases">
        <title>Genome assembly of Pristionchus species.</title>
        <authorList>
            <person name="Yoshida K."/>
            <person name="Sommer R.J."/>
        </authorList>
    </citation>
    <scope>NUCLEOTIDE SEQUENCE [LARGE SCALE GENOMIC DNA]</scope>
    <source>
        <strain evidence="4">RS5460</strain>
    </source>
</reference>
<feature type="compositionally biased region" description="Acidic residues" evidence="2">
    <location>
        <begin position="238"/>
        <end position="256"/>
    </location>
</feature>
<keyword evidence="1" id="KW-0175">Coiled coil</keyword>
<feature type="coiled-coil region" evidence="1">
    <location>
        <begin position="507"/>
        <end position="541"/>
    </location>
</feature>
<dbReference type="Proteomes" id="UP001328107">
    <property type="component" value="Unassembled WGS sequence"/>
</dbReference>
<name>A0AAN5CYB6_9BILA</name>
<evidence type="ECO:0000256" key="2">
    <source>
        <dbReference type="SAM" id="MobiDB-lite"/>
    </source>
</evidence>
<comment type="caution">
    <text evidence="3">The sequence shown here is derived from an EMBL/GenBank/DDBJ whole genome shotgun (WGS) entry which is preliminary data.</text>
</comment>
<evidence type="ECO:0000313" key="4">
    <source>
        <dbReference type="Proteomes" id="UP001328107"/>
    </source>
</evidence>
<protein>
    <submittedName>
        <fullName evidence="3">Uncharacterized protein</fullName>
    </submittedName>
</protein>
<sequence length="1274" mass="143170">QMTKASVVFAGTIKHESAREQTDYLCLKNGEGEDDSEGVSLVRLILIPKGVKLNRTSAGQTDPNISFKVFARRLTDTDSAVQIAVQISSTYPPPVETSPKKKKETQRPISLNIDFPTDTIVIRGVYEAISFKIEAETGGKEVQFEHVIGEDVPTLTLIDATADDVVMAEEKEELLFEESQSDEKSERDGSVSTVAPSIDEGEIKEEEEEVTVKEEEEGEVTTKEEEEEGEMMKGVKTEEEEVEEGEAIEEEEDGMEEYEDLVLEDDHDEVDEDPNKSMEVEVKEEVVEMTEEEKKALEAQRAEEKRLRREREDREAEELEKDTDFSLHKFEPVKIHCRRPPWRERASPVDHKAWELFCDAVTTFESGTLDEYIDDWVITVENLLPSLRSCFREAAARGIPDAPEDILDTLPLLMADWARFGLCLDRADAQPSPAKFLRVGMGIVEQIAGYSFEPRYGCTLLEQGITWDLMNVITETTYSSLQLDVLQVMQTLQSCRGVSLTAAEVFFKFEKANGEKMEEEEKEAEEEKEKGKEKGDDLQRIELIIADDTASIYDRLALLAAQMDETSCESTSLLDLILRVISRANLNSAAARLLAATRSAAMAVAATGKEDETEKRKLCSALDSFLDRFHGNEVILRGFGMEEEARKAYGVLAECDWTGVVSILLSLPHDETTQKAVSFTAGLLDTQECVGLFALSESSPALQKLLLKQLMMMERKEEKKEKAKTPKSLCDDFSFDETPSLVKKRKDGRELASRLAHRLRVLQLVDELAECNKSLTFDSMDDSHRLSVLHRLLRMSVTEEGEAALCSVFSHCAFSLLSSIVTAVIEEKKWEGSPKEKKRQLSADARGRPSFVYALEIMKIVSARAEGAGFWTRNARHYQKMAKYQPLLPPTSSLHSWWEPFKDTVIASADLGSHTVVTAIRTRLREYATKTDDGDPPAGAVALLRVVESLLSEGRRTASARGAAARAETISYCLSDGMHKVVEDLLKMSLDYRLSLWSLGTSIESGASSELFTEYAQRALRILCILYGSSLGESGSVRGLSVNAVGYAVGLWTLTTGVMKTSPSVGESGLSLRRSVVAFLRVMGGLEYRGEKELEGDWEGKSALTRMVRRAMDYGKDRMQCQPAALTLLCYVQEWCEEGDWRSRFEEAFRESAKAIAIMLLNYAPYCRQMATVVFQRLDKTVTGETYAALAKSIFSHLIHLFSTRPKRVKHIIDKEDVSILIARERHLTLANIFYQMTSSRRFLVALLQTLHDDTQYSCRKRADFMYLFLCYFK</sequence>
<feature type="compositionally biased region" description="Acidic residues" evidence="2">
    <location>
        <begin position="199"/>
        <end position="229"/>
    </location>
</feature>
<feature type="region of interest" description="Disordered" evidence="2">
    <location>
        <begin position="295"/>
        <end position="320"/>
    </location>
</feature>
<keyword evidence="4" id="KW-1185">Reference proteome</keyword>
<gene>
    <name evidence="3" type="ORF">PMAYCL1PPCAC_23171</name>
</gene>